<comment type="caution">
    <text evidence="9">The sequence shown here is derived from an EMBL/GenBank/DDBJ whole genome shotgun (WGS) entry which is preliminary data.</text>
</comment>
<dbReference type="FunFam" id="3.30.730.10:FF:000001">
    <property type="entry name" value="Ethylene-responsive transcription factor 2"/>
    <property type="match status" value="1"/>
</dbReference>
<dbReference type="Gene3D" id="3.30.730.10">
    <property type="entry name" value="AP2/ERF domain"/>
    <property type="match status" value="1"/>
</dbReference>
<accession>A0A834H6H8</accession>
<dbReference type="Proteomes" id="UP000626092">
    <property type="component" value="Unassembled WGS sequence"/>
</dbReference>
<dbReference type="GO" id="GO:0003677">
    <property type="term" value="F:DNA binding"/>
    <property type="evidence" value="ECO:0007669"/>
    <property type="project" value="UniProtKB-KW"/>
</dbReference>
<reference evidence="9" key="1">
    <citation type="submission" date="2019-11" db="EMBL/GenBank/DDBJ databases">
        <authorList>
            <person name="Liu Y."/>
            <person name="Hou J."/>
            <person name="Li T.-Q."/>
            <person name="Guan C.-H."/>
            <person name="Wu X."/>
            <person name="Wu H.-Z."/>
            <person name="Ling F."/>
            <person name="Zhang R."/>
            <person name="Shi X.-G."/>
            <person name="Ren J.-P."/>
            <person name="Chen E.-F."/>
            <person name="Sun J.-M."/>
        </authorList>
    </citation>
    <scope>NUCLEOTIDE SEQUENCE</scope>
    <source>
        <strain evidence="9">Adult_tree_wgs_1</strain>
        <tissue evidence="9">Leaves</tissue>
    </source>
</reference>
<keyword evidence="5" id="KW-0804">Transcription</keyword>
<feature type="domain" description="AP2/ERF" evidence="8">
    <location>
        <begin position="22"/>
        <end position="80"/>
    </location>
</feature>
<evidence type="ECO:0000313" key="9">
    <source>
        <dbReference type="EMBL" id="KAF7146255.1"/>
    </source>
</evidence>
<dbReference type="InterPro" id="IPR044808">
    <property type="entry name" value="ERF_plant"/>
</dbReference>
<dbReference type="PANTHER" id="PTHR31190">
    <property type="entry name" value="DNA-BINDING DOMAIN"/>
    <property type="match status" value="1"/>
</dbReference>
<dbReference type="InterPro" id="IPR001471">
    <property type="entry name" value="AP2/ERF_dom"/>
</dbReference>
<dbReference type="Pfam" id="PF00847">
    <property type="entry name" value="AP2"/>
    <property type="match status" value="1"/>
</dbReference>
<evidence type="ECO:0000256" key="7">
    <source>
        <dbReference type="SAM" id="MobiDB-lite"/>
    </source>
</evidence>
<evidence type="ECO:0000256" key="2">
    <source>
        <dbReference type="ARBA" id="ARBA00022821"/>
    </source>
</evidence>
<feature type="region of interest" description="Disordered" evidence="7">
    <location>
        <begin position="1"/>
        <end position="24"/>
    </location>
</feature>
<evidence type="ECO:0000256" key="1">
    <source>
        <dbReference type="ARBA" id="ARBA00004123"/>
    </source>
</evidence>
<dbReference type="CDD" id="cd00018">
    <property type="entry name" value="AP2"/>
    <property type="match status" value="1"/>
</dbReference>
<keyword evidence="3" id="KW-0805">Transcription regulation</keyword>
<dbReference type="PROSITE" id="PS51032">
    <property type="entry name" value="AP2_ERF"/>
    <property type="match status" value="1"/>
</dbReference>
<dbReference type="InterPro" id="IPR036955">
    <property type="entry name" value="AP2/ERF_dom_sf"/>
</dbReference>
<dbReference type="AlphaFoldDB" id="A0A834H6H8"/>
<evidence type="ECO:0000256" key="4">
    <source>
        <dbReference type="ARBA" id="ARBA00023125"/>
    </source>
</evidence>
<dbReference type="PRINTS" id="PR00367">
    <property type="entry name" value="ETHRSPELEMNT"/>
</dbReference>
<dbReference type="GO" id="GO:0006952">
    <property type="term" value="P:defense response"/>
    <property type="evidence" value="ECO:0007669"/>
    <property type="project" value="UniProtKB-KW"/>
</dbReference>
<evidence type="ECO:0000259" key="8">
    <source>
        <dbReference type="PROSITE" id="PS51032"/>
    </source>
</evidence>
<organism evidence="9 10">
    <name type="scientific">Rhododendron simsii</name>
    <name type="common">Sims's rhododendron</name>
    <dbReference type="NCBI Taxonomy" id="118357"/>
    <lineage>
        <taxon>Eukaryota</taxon>
        <taxon>Viridiplantae</taxon>
        <taxon>Streptophyta</taxon>
        <taxon>Embryophyta</taxon>
        <taxon>Tracheophyta</taxon>
        <taxon>Spermatophyta</taxon>
        <taxon>Magnoliopsida</taxon>
        <taxon>eudicotyledons</taxon>
        <taxon>Gunneridae</taxon>
        <taxon>Pentapetalae</taxon>
        <taxon>asterids</taxon>
        <taxon>Ericales</taxon>
        <taxon>Ericaceae</taxon>
        <taxon>Ericoideae</taxon>
        <taxon>Rhodoreae</taxon>
        <taxon>Rhododendron</taxon>
    </lineage>
</organism>
<dbReference type="EMBL" id="WJXA01000004">
    <property type="protein sequence ID" value="KAF7146255.1"/>
    <property type="molecule type" value="Genomic_DNA"/>
</dbReference>
<evidence type="ECO:0000313" key="10">
    <source>
        <dbReference type="Proteomes" id="UP000626092"/>
    </source>
</evidence>
<dbReference type="SUPFAM" id="SSF54171">
    <property type="entry name" value="DNA-binding domain"/>
    <property type="match status" value="1"/>
</dbReference>
<dbReference type="GO" id="GO:0003700">
    <property type="term" value="F:DNA-binding transcription factor activity"/>
    <property type="evidence" value="ECO:0007669"/>
    <property type="project" value="InterPro"/>
</dbReference>
<keyword evidence="4" id="KW-0238">DNA-binding</keyword>
<keyword evidence="2" id="KW-0611">Plant defense</keyword>
<comment type="subcellular location">
    <subcellularLocation>
        <location evidence="1">Nucleus</location>
    </subcellularLocation>
</comment>
<feature type="region of interest" description="Disordered" evidence="7">
    <location>
        <begin position="87"/>
        <end position="123"/>
    </location>
</feature>
<dbReference type="GO" id="GO:0005634">
    <property type="term" value="C:nucleus"/>
    <property type="evidence" value="ECO:0007669"/>
    <property type="project" value="UniProtKB-SubCell"/>
</dbReference>
<keyword evidence="6" id="KW-0539">Nucleus</keyword>
<evidence type="ECO:0000256" key="5">
    <source>
        <dbReference type="ARBA" id="ARBA00023163"/>
    </source>
</evidence>
<name>A0A834H6H8_RHOSS</name>
<proteinExistence type="predicted"/>
<feature type="compositionally biased region" description="Low complexity" evidence="7">
    <location>
        <begin position="99"/>
        <end position="109"/>
    </location>
</feature>
<evidence type="ECO:0000256" key="3">
    <source>
        <dbReference type="ARBA" id="ARBA00023015"/>
    </source>
</evidence>
<dbReference type="InterPro" id="IPR016177">
    <property type="entry name" value="DNA-bd_dom_sf"/>
</dbReference>
<dbReference type="SMART" id="SM00380">
    <property type="entry name" value="AP2"/>
    <property type="match status" value="1"/>
</dbReference>
<keyword evidence="10" id="KW-1185">Reference proteome</keyword>
<sequence>MEGPSKGKGKQDGEEKGREEVRYRGVRRRPWGKFAAEIRDPSRQGARLWLGTFDTAEAAARAYDKAAFNLRGHLAILNFPNEYYSRLPNSPYNYPPLPSSSSSSSSSSSVPGEGFQRGSSSLGQERQVLELEYLDDQVLEDLLESEEEKKKRMEDD</sequence>
<protein>
    <recommendedName>
        <fullName evidence="8">AP2/ERF domain-containing protein</fullName>
    </recommendedName>
</protein>
<dbReference type="PANTHER" id="PTHR31190:SF321">
    <property type="entry name" value="ETHYLENE-RESPONSIVE TRANSCRIPTION FACTOR ERF098"/>
    <property type="match status" value="1"/>
</dbReference>
<gene>
    <name evidence="9" type="ORF">RHSIM_Rhsim04G0184700</name>
</gene>
<feature type="compositionally biased region" description="Basic and acidic residues" evidence="7">
    <location>
        <begin position="9"/>
        <end position="23"/>
    </location>
</feature>
<evidence type="ECO:0000256" key="6">
    <source>
        <dbReference type="ARBA" id="ARBA00023242"/>
    </source>
</evidence>
<dbReference type="GO" id="GO:0009873">
    <property type="term" value="P:ethylene-activated signaling pathway"/>
    <property type="evidence" value="ECO:0007669"/>
    <property type="project" value="InterPro"/>
</dbReference>